<comment type="caution">
    <text evidence="1">The sequence shown here is derived from an EMBL/GenBank/DDBJ whole genome shotgun (WGS) entry which is preliminary data.</text>
</comment>
<dbReference type="RefSeq" id="WP_138568410.1">
    <property type="nucleotide sequence ID" value="NZ_PNCM01000034.1"/>
</dbReference>
<gene>
    <name evidence="1" type="ORF">CWB73_15240</name>
</gene>
<accession>A0A5S3YQ48</accession>
<dbReference type="Proteomes" id="UP000307362">
    <property type="component" value="Unassembled WGS sequence"/>
</dbReference>
<evidence type="ECO:0000313" key="1">
    <source>
        <dbReference type="EMBL" id="TMP78873.1"/>
    </source>
</evidence>
<dbReference type="AlphaFoldDB" id="A0A5S3YQ48"/>
<sequence length="61" mass="7176">MDFALSFRDFIFLLTQVVIISTVIANNKQSIKHLDTQQESLKEWVKSLQDELKELRIRLGK</sequence>
<evidence type="ECO:0000313" key="2">
    <source>
        <dbReference type="Proteomes" id="UP000307362"/>
    </source>
</evidence>
<reference evidence="2" key="2">
    <citation type="submission" date="2019-06" db="EMBL/GenBank/DDBJ databases">
        <title>Co-occurence of chitin degradation, pigmentation and bioactivity in marine Pseudoalteromonas.</title>
        <authorList>
            <person name="Sonnenschein E.C."/>
            <person name="Bech P.K."/>
        </authorList>
    </citation>
    <scope>NUCLEOTIDE SEQUENCE [LARGE SCALE GENOMIC DNA]</scope>
    <source>
        <strain evidence="2">S1189</strain>
    </source>
</reference>
<organism evidence="1 2">
    <name type="scientific">Pseudoalteromonas phenolica</name>
    <dbReference type="NCBI Taxonomy" id="161398"/>
    <lineage>
        <taxon>Bacteria</taxon>
        <taxon>Pseudomonadati</taxon>
        <taxon>Pseudomonadota</taxon>
        <taxon>Gammaproteobacteria</taxon>
        <taxon>Alteromonadales</taxon>
        <taxon>Pseudoalteromonadaceae</taxon>
        <taxon>Pseudoalteromonas</taxon>
    </lineage>
</organism>
<proteinExistence type="predicted"/>
<reference evidence="1 2" key="1">
    <citation type="submission" date="2017-12" db="EMBL/GenBank/DDBJ databases">
        <authorList>
            <person name="Paulsen S."/>
            <person name="Gram L.K."/>
        </authorList>
    </citation>
    <scope>NUCLEOTIDE SEQUENCE [LARGE SCALE GENOMIC DNA]</scope>
    <source>
        <strain evidence="1 2">S1189</strain>
    </source>
</reference>
<dbReference type="EMBL" id="PNCM01000034">
    <property type="protein sequence ID" value="TMP78873.1"/>
    <property type="molecule type" value="Genomic_DNA"/>
</dbReference>
<dbReference type="OrthoDB" id="9802133at2"/>
<protein>
    <submittedName>
        <fullName evidence="1">Uncharacterized protein</fullName>
    </submittedName>
</protein>
<name>A0A5S3YQ48_9GAMM</name>